<evidence type="ECO:0000259" key="14">
    <source>
        <dbReference type="Pfam" id="PF00432"/>
    </source>
</evidence>
<proteinExistence type="inferred from homology"/>
<comment type="catalytic activity">
    <reaction evidence="13">
        <text>geranylgeranyl diphosphate + L-cysteinyl-[protein] = S-geranylgeranyl-L-cysteinyl-[protein] + diphosphate</text>
        <dbReference type="Rhea" id="RHEA:21240"/>
        <dbReference type="Rhea" id="RHEA-COMP:10131"/>
        <dbReference type="Rhea" id="RHEA-COMP:11537"/>
        <dbReference type="ChEBI" id="CHEBI:29950"/>
        <dbReference type="ChEBI" id="CHEBI:33019"/>
        <dbReference type="ChEBI" id="CHEBI:57533"/>
        <dbReference type="ChEBI" id="CHEBI:86021"/>
        <dbReference type="EC" id="2.5.1.60"/>
    </reaction>
</comment>
<dbReference type="EC" id="2.5.1.60" evidence="3"/>
<comment type="cofactor">
    <cofactor evidence="1">
        <name>Zn(2+)</name>
        <dbReference type="ChEBI" id="CHEBI:29105"/>
    </cofactor>
</comment>
<evidence type="ECO:0000256" key="13">
    <source>
        <dbReference type="ARBA" id="ARBA00047658"/>
    </source>
</evidence>
<dbReference type="InterPro" id="IPR026873">
    <property type="entry name" value="Ptb1"/>
</dbReference>
<organism evidence="15 16">
    <name type="scientific">Trichuris suis</name>
    <name type="common">pig whipworm</name>
    <dbReference type="NCBI Taxonomy" id="68888"/>
    <lineage>
        <taxon>Eukaryota</taxon>
        <taxon>Metazoa</taxon>
        <taxon>Ecdysozoa</taxon>
        <taxon>Nematoda</taxon>
        <taxon>Enoplea</taxon>
        <taxon>Dorylaimia</taxon>
        <taxon>Trichinellida</taxon>
        <taxon>Trichuridae</taxon>
        <taxon>Trichuris</taxon>
    </lineage>
</organism>
<dbReference type="PANTHER" id="PTHR11774">
    <property type="entry name" value="GERANYLGERANYL TRANSFERASE TYPE BETA SUBUNIT"/>
    <property type="match status" value="1"/>
</dbReference>
<dbReference type="PANTHER" id="PTHR11774:SF11">
    <property type="entry name" value="GERANYLGERANYL TRANSFERASE TYPE-2 SUBUNIT BETA"/>
    <property type="match status" value="1"/>
</dbReference>
<dbReference type="EMBL" id="KL363239">
    <property type="protein sequence ID" value="KFD51488.1"/>
    <property type="molecule type" value="Genomic_DNA"/>
</dbReference>
<evidence type="ECO:0000256" key="5">
    <source>
        <dbReference type="ARBA" id="ARBA00022679"/>
    </source>
</evidence>
<dbReference type="GO" id="GO:0005968">
    <property type="term" value="C:Rab-protein geranylgeranyltransferase complex"/>
    <property type="evidence" value="ECO:0007669"/>
    <property type="project" value="TreeGrafter"/>
</dbReference>
<dbReference type="InterPro" id="IPR001330">
    <property type="entry name" value="Prenyltrans"/>
</dbReference>
<evidence type="ECO:0000256" key="1">
    <source>
        <dbReference type="ARBA" id="ARBA00001947"/>
    </source>
</evidence>
<dbReference type="InterPro" id="IPR045089">
    <property type="entry name" value="PGGT1B-like"/>
</dbReference>
<dbReference type="GO" id="GO:0046872">
    <property type="term" value="F:metal ion binding"/>
    <property type="evidence" value="ECO:0007669"/>
    <property type="project" value="UniProtKB-KW"/>
</dbReference>
<dbReference type="SUPFAM" id="SSF48239">
    <property type="entry name" value="Terpenoid cyclases/Protein prenyltransferases"/>
    <property type="match status" value="2"/>
</dbReference>
<evidence type="ECO:0000313" key="16">
    <source>
        <dbReference type="Proteomes" id="UP000030764"/>
    </source>
</evidence>
<evidence type="ECO:0000256" key="10">
    <source>
        <dbReference type="ARBA" id="ARBA00031218"/>
    </source>
</evidence>
<dbReference type="Pfam" id="PF00432">
    <property type="entry name" value="Prenyltrans"/>
    <property type="match status" value="2"/>
</dbReference>
<evidence type="ECO:0000256" key="8">
    <source>
        <dbReference type="ARBA" id="ARBA00022833"/>
    </source>
</evidence>
<feature type="domain" description="Prenyltransferase alpha-alpha toroid" evidence="14">
    <location>
        <begin position="417"/>
        <end position="750"/>
    </location>
</feature>
<evidence type="ECO:0000256" key="12">
    <source>
        <dbReference type="ARBA" id="ARBA00032766"/>
    </source>
</evidence>
<dbReference type="Gene3D" id="1.50.10.20">
    <property type="match status" value="2"/>
</dbReference>
<evidence type="ECO:0000256" key="3">
    <source>
        <dbReference type="ARBA" id="ARBA00012656"/>
    </source>
</evidence>
<dbReference type="GO" id="GO:0004663">
    <property type="term" value="F:Rab geranylgeranyltransferase activity"/>
    <property type="evidence" value="ECO:0007669"/>
    <property type="project" value="UniProtKB-EC"/>
</dbReference>
<keyword evidence="16" id="KW-1185">Reference proteome</keyword>
<accession>A0A085M2P2</accession>
<evidence type="ECO:0000256" key="4">
    <source>
        <dbReference type="ARBA" id="ARBA00022602"/>
    </source>
</evidence>
<reference evidence="15 16" key="1">
    <citation type="journal article" date="2014" name="Nat. Genet.">
        <title>Genome and transcriptome of the porcine whipworm Trichuris suis.</title>
        <authorList>
            <person name="Jex A.R."/>
            <person name="Nejsum P."/>
            <person name="Schwarz E.M."/>
            <person name="Hu L."/>
            <person name="Young N.D."/>
            <person name="Hall R.S."/>
            <person name="Korhonen P.K."/>
            <person name="Liao S."/>
            <person name="Thamsborg S."/>
            <person name="Xia J."/>
            <person name="Xu P."/>
            <person name="Wang S."/>
            <person name="Scheerlinck J.P."/>
            <person name="Hofmann A."/>
            <person name="Sternberg P.W."/>
            <person name="Wang J."/>
            <person name="Gasser R.B."/>
        </authorList>
    </citation>
    <scope>NUCLEOTIDE SEQUENCE [LARGE SCALE GENOMIC DNA]</scope>
    <source>
        <strain evidence="15">DCEP-RM93M</strain>
    </source>
</reference>
<dbReference type="AlphaFoldDB" id="A0A085M2P2"/>
<dbReference type="FunFam" id="1.50.10.20:FF:000009">
    <property type="entry name" value="Geranylgeranyl transferase type-2 subunit beta"/>
    <property type="match status" value="2"/>
</dbReference>
<dbReference type="InterPro" id="IPR008930">
    <property type="entry name" value="Terpenoid_cyclase/PrenylTrfase"/>
</dbReference>
<sequence>MQNTNGCNRRTSPPLQAITQLRNECIAKLAYLKSRDKLAAPEKHKEMSRQLSERAFLEVLCQKLHWNQYPVFDSCMSIPLMFALKDVILKESVLPKELMLKKHSSFIKSYEEKKDDYEYVVSESLRLSGVFWCLAALDLIGDLDVINRDDVIDFVFQCRNENGGFGASQDHDPHILHTLSAILVMYNSLDLLNADETVQFVRGLQKPDGSFAGDEWGEIDTRFSFCAIACLALLNRLDAIDMKAAVEYVLKCRNFDGGFGTRPGSESHAGQVYCCLGTLSIAKELNRIDVDKLGWWLCERQCPSGGLNGQPFWQFPLLSMQNTNGCNRRTSPPLQAITQLRNECIAKLAYLKSRDKLAAPEKHKEMSRQLSERAFLEVLCQKLHWNQYPVFDSCMSIPLMFALKDVILKESVLPKELMLKKHSSFIKSYEEKKDDYEYVVSESLRLSGVFWCLAALDLIGDLDVINRDDVIDFVFQCRNENGGFGASQDHDPHILHTLSAILVMYNSLDLLNADETVQFVRGLQKPDGSFAGDEWGEIDTRFSFCAIACLALLNRLDAIDMKAAVEYVLKCRNFDGGFGTRPGSESHAGQVYCCLGTLSIAKELNRIDVDKLGWWLCERQCPSGGLNGLCGDPCMARYLQIIAVEVLLYRSGYPKLVLCSDWLVKGRPEKLPDVCYSWWVLASLSIIGRQSWIDKDCLRQFILACQEEEEGGIADRPGDEPDPFHTLFGLAGLSLLGESSLQRVNPVFCMLEKRLPASTVIQTLNL</sequence>
<evidence type="ECO:0000313" key="15">
    <source>
        <dbReference type="EMBL" id="KFD51488.1"/>
    </source>
</evidence>
<dbReference type="Proteomes" id="UP000030764">
    <property type="component" value="Unassembled WGS sequence"/>
</dbReference>
<keyword evidence="8" id="KW-0862">Zinc</keyword>
<gene>
    <name evidence="15" type="ORF">M513_07701</name>
</gene>
<evidence type="ECO:0000256" key="7">
    <source>
        <dbReference type="ARBA" id="ARBA00022737"/>
    </source>
</evidence>
<dbReference type="CDD" id="cd02894">
    <property type="entry name" value="GGTase-II"/>
    <property type="match status" value="2"/>
</dbReference>
<evidence type="ECO:0000256" key="11">
    <source>
        <dbReference type="ARBA" id="ARBA00032712"/>
    </source>
</evidence>
<keyword evidence="7" id="KW-0677">Repeat</keyword>
<keyword evidence="6" id="KW-0479">Metal-binding</keyword>
<protein>
    <recommendedName>
        <fullName evidence="3">protein geranylgeranyltransferase type II</fullName>
        <ecNumber evidence="3">2.5.1.60</ecNumber>
    </recommendedName>
    <alternativeName>
        <fullName evidence="9">Geranylgeranyl transferase type II subunit beta</fullName>
    </alternativeName>
    <alternativeName>
        <fullName evidence="11">Rab geranyl-geranyltransferase subunit beta</fullName>
    </alternativeName>
    <alternativeName>
        <fullName evidence="10">Rab geranylgeranyltransferase subunit beta</fullName>
    </alternativeName>
    <alternativeName>
        <fullName evidence="12">Type II protein geranyl-geranyltransferase subunit beta</fullName>
    </alternativeName>
</protein>
<keyword evidence="4" id="KW-0637">Prenyltransferase</keyword>
<evidence type="ECO:0000256" key="6">
    <source>
        <dbReference type="ARBA" id="ARBA00022723"/>
    </source>
</evidence>
<keyword evidence="5" id="KW-0808">Transferase</keyword>
<name>A0A085M2P2_9BILA</name>
<comment type="similarity">
    <text evidence="2">Belongs to the protein prenyltransferase subunit beta family.</text>
</comment>
<evidence type="ECO:0000256" key="2">
    <source>
        <dbReference type="ARBA" id="ARBA00010497"/>
    </source>
</evidence>
<evidence type="ECO:0000256" key="9">
    <source>
        <dbReference type="ARBA" id="ARBA00030816"/>
    </source>
</evidence>
<feature type="domain" description="Prenyltransferase alpha-alpha toroid" evidence="14">
    <location>
        <begin position="98"/>
        <end position="311"/>
    </location>
</feature>